<feature type="transmembrane region" description="Helical" evidence="1">
    <location>
        <begin position="177"/>
        <end position="195"/>
    </location>
</feature>
<evidence type="ECO:0000256" key="1">
    <source>
        <dbReference type="SAM" id="Phobius"/>
    </source>
</evidence>
<proteinExistence type="predicted"/>
<protein>
    <submittedName>
        <fullName evidence="2">Uncharacterized protein</fullName>
    </submittedName>
</protein>
<keyword evidence="1" id="KW-0472">Membrane</keyword>
<dbReference type="Proteomes" id="UP000594342">
    <property type="component" value="Unassembled WGS sequence"/>
</dbReference>
<keyword evidence="1" id="KW-0812">Transmembrane</keyword>
<comment type="caution">
    <text evidence="2">The sequence shown here is derived from an EMBL/GenBank/DDBJ whole genome shotgun (WGS) entry which is preliminary data.</text>
</comment>
<evidence type="ECO:0000313" key="3">
    <source>
        <dbReference type="Proteomes" id="UP000594342"/>
    </source>
</evidence>
<reference evidence="2 3" key="1">
    <citation type="submission" date="2018-10" db="EMBL/GenBank/DDBJ databases">
        <authorList>
            <consortium name="IHU Genomes"/>
        </authorList>
    </citation>
    <scope>NUCLEOTIDE SEQUENCE [LARGE SCALE GENOMIC DNA]</scope>
    <source>
        <strain evidence="2 3">A1</strain>
    </source>
</reference>
<sequence>MRGMLHVLLSVILPIIYIFFSSNNFSVESMILCCTLSGMYHRVAPYLGKQYESTFRLMDYLGSDVSILSYASILIEGHNDTFWMNKMPLVLTTMLISEFILFYYHYYVSPLEEMTRMLTHMLCLVFVIYQVVRHGNYSAPSFLIMFALYMTAFYIFISIDEKHPEHHIWSQHETFHFVLLFAFIVHIYISMNYSTQIKSC</sequence>
<name>A0A5K0U937_9VIRU</name>
<keyword evidence="1" id="KW-1133">Transmembrane helix</keyword>
<feature type="transmembrane region" description="Helical" evidence="1">
    <location>
        <begin position="139"/>
        <end position="157"/>
    </location>
</feature>
<evidence type="ECO:0000313" key="2">
    <source>
        <dbReference type="EMBL" id="VBB17636.1"/>
    </source>
</evidence>
<feature type="transmembrane region" description="Helical" evidence="1">
    <location>
        <begin position="87"/>
        <end position="108"/>
    </location>
</feature>
<dbReference type="EMBL" id="UPSH01000001">
    <property type="protein sequence ID" value="VBB17636.1"/>
    <property type="molecule type" value="Genomic_DNA"/>
</dbReference>
<accession>A0A5K0U937</accession>
<gene>
    <name evidence="2" type="ORF">YASMINEVIRUS_99</name>
</gene>
<organism evidence="2 3">
    <name type="scientific">Yasminevirus sp. GU-2018</name>
    <dbReference type="NCBI Taxonomy" id="2420051"/>
    <lineage>
        <taxon>Viruses</taxon>
        <taxon>Varidnaviria</taxon>
        <taxon>Bamfordvirae</taxon>
        <taxon>Nucleocytoviricota</taxon>
        <taxon>Megaviricetes</taxon>
        <taxon>Imitervirales</taxon>
        <taxon>Mimiviridae</taxon>
        <taxon>Klosneuvirinae</taxon>
        <taxon>Yasminevirus</taxon>
        <taxon>Yasminevirus saudimassiliense</taxon>
    </lineage>
</organism>
<keyword evidence="3" id="KW-1185">Reference proteome</keyword>